<dbReference type="Proteomes" id="UP001652741">
    <property type="component" value="Chromosome ssa09"/>
</dbReference>
<dbReference type="Bgee" id="ENSSSAG00000072853">
    <property type="expression patterns" value="Expressed in notochord and 6 other cell types or tissues"/>
</dbReference>
<feature type="signal peptide" evidence="10">
    <location>
        <begin position="1"/>
        <end position="22"/>
    </location>
</feature>
<dbReference type="GO" id="GO:0005509">
    <property type="term" value="F:calcium ion binding"/>
    <property type="evidence" value="ECO:0007669"/>
    <property type="project" value="InterPro"/>
</dbReference>
<dbReference type="Gene3D" id="2.120.10.30">
    <property type="entry name" value="TolB, C-terminal domain"/>
    <property type="match status" value="2"/>
</dbReference>
<name>A0A1S3SSV5_SALSA</name>
<dbReference type="GO" id="GO:0008284">
    <property type="term" value="P:positive regulation of cell population proliferation"/>
    <property type="evidence" value="ECO:0007669"/>
    <property type="project" value="TreeGrafter"/>
</dbReference>
<dbReference type="SMART" id="SM00181">
    <property type="entry name" value="EGF"/>
    <property type="match status" value="9"/>
</dbReference>
<feature type="repeat" description="LDL-receptor class B" evidence="7">
    <location>
        <begin position="520"/>
        <end position="562"/>
    </location>
</feature>
<dbReference type="RefSeq" id="XP_014067426.1">
    <property type="nucleotide sequence ID" value="XM_014211951.2"/>
</dbReference>
<evidence type="ECO:0000256" key="7">
    <source>
        <dbReference type="PROSITE-ProRule" id="PRU00461"/>
    </source>
</evidence>
<reference evidence="13" key="1">
    <citation type="submission" date="2025-08" db="UniProtKB">
        <authorList>
            <consortium name="RefSeq"/>
        </authorList>
    </citation>
    <scope>IDENTIFICATION</scope>
</reference>
<feature type="domain" description="EGF-like" evidence="11">
    <location>
        <begin position="879"/>
        <end position="920"/>
    </location>
</feature>
<evidence type="ECO:0000313" key="13">
    <source>
        <dbReference type="RefSeq" id="XP_014067426.1"/>
    </source>
</evidence>
<dbReference type="PROSITE" id="PS01186">
    <property type="entry name" value="EGF_2"/>
    <property type="match status" value="5"/>
</dbReference>
<feature type="domain" description="EGF-like" evidence="11">
    <location>
        <begin position="921"/>
        <end position="961"/>
    </location>
</feature>
<gene>
    <name evidence="13" type="primary">egf</name>
</gene>
<dbReference type="SMART" id="SM00135">
    <property type="entry name" value="LY"/>
    <property type="match status" value="9"/>
</dbReference>
<dbReference type="InterPro" id="IPR049883">
    <property type="entry name" value="NOTCH1_EGF-like"/>
</dbReference>
<feature type="disulfide bond" evidence="6">
    <location>
        <begin position="999"/>
        <end position="1016"/>
    </location>
</feature>
<dbReference type="InterPro" id="IPR001881">
    <property type="entry name" value="EGF-like_Ca-bd_dom"/>
</dbReference>
<evidence type="ECO:0000256" key="6">
    <source>
        <dbReference type="PROSITE-ProRule" id="PRU00076"/>
    </source>
</evidence>
<dbReference type="FunFam" id="2.10.25.10:FF:000010">
    <property type="entry name" value="Pro-epidermal growth factor"/>
    <property type="match status" value="1"/>
</dbReference>
<evidence type="ECO:0000256" key="4">
    <source>
        <dbReference type="ARBA" id="ARBA00023157"/>
    </source>
</evidence>
<dbReference type="STRING" id="8030.ENSSSAP00000096201"/>
<keyword evidence="3" id="KW-0677">Repeat</keyword>
<dbReference type="InterPro" id="IPR009030">
    <property type="entry name" value="Growth_fac_rcpt_cys_sf"/>
</dbReference>
<dbReference type="FunFam" id="2.120.10.30:FF:000036">
    <property type="entry name" value="Pro-epidermal growth factor"/>
    <property type="match status" value="1"/>
</dbReference>
<dbReference type="CTD" id="1950"/>
<dbReference type="SUPFAM" id="SSF57196">
    <property type="entry name" value="EGF/Laminin"/>
    <property type="match status" value="3"/>
</dbReference>
<dbReference type="GO" id="GO:0043410">
    <property type="term" value="P:positive regulation of MAPK cascade"/>
    <property type="evidence" value="ECO:0007669"/>
    <property type="project" value="TreeGrafter"/>
</dbReference>
<dbReference type="GO" id="GO:0030855">
    <property type="term" value="P:epithelial cell differentiation"/>
    <property type="evidence" value="ECO:0007669"/>
    <property type="project" value="UniProtKB-ARBA"/>
</dbReference>
<keyword evidence="9" id="KW-0812">Transmembrane</keyword>
<dbReference type="SUPFAM" id="SSF63825">
    <property type="entry name" value="YWTD domain"/>
    <property type="match status" value="2"/>
</dbReference>
<dbReference type="FunFam" id="2.10.25.10:FF:000038">
    <property type="entry name" value="Fibrillin 2"/>
    <property type="match status" value="2"/>
</dbReference>
<accession>A0A1S3SSV5</accession>
<dbReference type="AlphaFoldDB" id="A0A1S3SSV5"/>
<evidence type="ECO:0000313" key="12">
    <source>
        <dbReference type="Proteomes" id="UP001652741"/>
    </source>
</evidence>
<dbReference type="InterPro" id="IPR000742">
    <property type="entry name" value="EGF"/>
</dbReference>
<keyword evidence="12" id="KW-1185">Reference proteome</keyword>
<keyword evidence="5" id="KW-0325">Glycoprotein</keyword>
<evidence type="ECO:0000256" key="1">
    <source>
        <dbReference type="ARBA" id="ARBA00022536"/>
    </source>
</evidence>
<feature type="repeat" description="LDL-receptor class B" evidence="7">
    <location>
        <begin position="650"/>
        <end position="692"/>
    </location>
</feature>
<dbReference type="Pfam" id="PF16472">
    <property type="entry name" value="DUF5050"/>
    <property type="match status" value="1"/>
</dbReference>
<dbReference type="Pfam" id="PF07645">
    <property type="entry name" value="EGF_CA"/>
    <property type="match status" value="3"/>
</dbReference>
<dbReference type="GeneID" id="106611584"/>
<feature type="chain" id="PRO_5010237484" evidence="10">
    <location>
        <begin position="23"/>
        <end position="1198"/>
    </location>
</feature>
<dbReference type="Pfam" id="PF00058">
    <property type="entry name" value="Ldl_recept_b"/>
    <property type="match status" value="4"/>
</dbReference>
<keyword evidence="1 6" id="KW-0245">EGF-like domain</keyword>
<dbReference type="KEGG" id="sasa:106611584"/>
<feature type="domain" description="EGF-like" evidence="11">
    <location>
        <begin position="840"/>
        <end position="878"/>
    </location>
</feature>
<dbReference type="GO" id="GO:0005886">
    <property type="term" value="C:plasma membrane"/>
    <property type="evidence" value="ECO:0007669"/>
    <property type="project" value="TreeGrafter"/>
</dbReference>
<feature type="repeat" description="LDL-receptor class B" evidence="7">
    <location>
        <begin position="86"/>
        <end position="127"/>
    </location>
</feature>
<proteinExistence type="predicted"/>
<dbReference type="FunFam" id="2.120.10.30:FF:000241">
    <property type="entry name" value="Low-density lipoprotein receptor-related protein 6"/>
    <property type="match status" value="1"/>
</dbReference>
<dbReference type="PANTHER" id="PTHR46513">
    <property type="entry name" value="VITELLOGENIN RECEPTOR-LIKE PROTEIN-RELATED-RELATED"/>
    <property type="match status" value="1"/>
</dbReference>
<dbReference type="InterPro" id="IPR032485">
    <property type="entry name" value="LRP1-like_beta_prop"/>
</dbReference>
<feature type="repeat" description="LDL-receptor class B" evidence="7">
    <location>
        <begin position="606"/>
        <end position="649"/>
    </location>
</feature>
<dbReference type="OrthoDB" id="4062651at2759"/>
<protein>
    <submittedName>
        <fullName evidence="13">Pro-epidermal growth factor isoform X1</fullName>
    </submittedName>
</protein>
<dbReference type="GO" id="GO:0042813">
    <property type="term" value="F:Wnt receptor activity"/>
    <property type="evidence" value="ECO:0007669"/>
    <property type="project" value="TreeGrafter"/>
</dbReference>
<dbReference type="PROSITE" id="PS01187">
    <property type="entry name" value="EGF_CA"/>
    <property type="match status" value="2"/>
</dbReference>
<evidence type="ECO:0000256" key="5">
    <source>
        <dbReference type="ARBA" id="ARBA00023180"/>
    </source>
</evidence>
<dbReference type="GO" id="GO:0007173">
    <property type="term" value="P:epidermal growth factor receptor signaling pathway"/>
    <property type="evidence" value="ECO:0007669"/>
    <property type="project" value="TreeGrafter"/>
</dbReference>
<dbReference type="InterPro" id="IPR050778">
    <property type="entry name" value="Cueball_EGF_LRP_Nidogen"/>
</dbReference>
<feature type="domain" description="EGF-like" evidence="11">
    <location>
        <begin position="987"/>
        <end position="1028"/>
    </location>
</feature>
<feature type="repeat" description="LDL-receptor class B" evidence="7">
    <location>
        <begin position="563"/>
        <end position="605"/>
    </location>
</feature>
<dbReference type="PROSITE" id="PS00022">
    <property type="entry name" value="EGF_1"/>
    <property type="match status" value="1"/>
</dbReference>
<evidence type="ECO:0000259" key="11">
    <source>
        <dbReference type="PROSITE" id="PS50026"/>
    </source>
</evidence>
<feature type="region of interest" description="Disordered" evidence="8">
    <location>
        <begin position="781"/>
        <end position="826"/>
    </location>
</feature>
<keyword evidence="4 6" id="KW-1015">Disulfide bond</keyword>
<dbReference type="Gene3D" id="2.10.25.10">
    <property type="entry name" value="Laminin"/>
    <property type="match status" value="7"/>
</dbReference>
<dbReference type="PANTHER" id="PTHR46513:SF5">
    <property type="entry name" value="PRO-EPIDERMAL GROWTH FACTOR"/>
    <property type="match status" value="1"/>
</dbReference>
<dbReference type="FunFam" id="2.10.25.10:FF:000219">
    <property type="entry name" value="Pro-epidermal growth factor"/>
    <property type="match status" value="1"/>
</dbReference>
<dbReference type="GO" id="GO:0017147">
    <property type="term" value="F:Wnt-protein binding"/>
    <property type="evidence" value="ECO:0007669"/>
    <property type="project" value="TreeGrafter"/>
</dbReference>
<dbReference type="SUPFAM" id="SSF57184">
    <property type="entry name" value="Growth factor receptor domain"/>
    <property type="match status" value="2"/>
</dbReference>
<evidence type="ECO:0000256" key="2">
    <source>
        <dbReference type="ARBA" id="ARBA00022729"/>
    </source>
</evidence>
<sequence>MLVVTVAAVLVYFSVQNDGASAAPGKACWLVDPSGVGNGSCVAPEPYLIFGHGKAIYRMDLDGGNQKRVVTGVGNSILLDFHYTEGRVYWADKKTGVIYKAAMDGTQRQKLHSSEKGISGLAVDWVHNFVIWTSGEVGSIKRVDTDGKNERTLLRHLSQPISIAVAPNDRFIFWLSDGITPSIQRSDVAGEMITTVLKIPERLGGLSVDRTDKRLFWVQFSLEGESAIGSCDYNGNVVNVIDQPLLSQSLGMSVFLEQVYYTDMSSRTIRQVNKYSGVEAENINLKRMTHPSTAVKVVHPLSQPIEDSMPVFPACDGRTGVCVNVCSNPAEQGICQCTKGFALSKHGNYCEDVNECGLWDHGCSLGCENIPGSYFCTCPKGYALLPDRKTCQETSPCLANMTQCDNGCLATDEGTICVCPEGSILQPDGQTCRGCSSSDRGGCSQQCSPITPGRWECDCLPGYKIHQDGKRCTATGPPPYLLFANIVNIRRVNLDGTGDQSLVEEPRGTVIALDYDPVQNKVYFASTVLKQIERADLDGGSREVLLTEGLDSPEGLAVDWVNRKLYWTDRGLSTIDRSTLDGFDRETIISKGIQKPRGIAVHPLAKKLFWTDMGTRPVLESASLEGSDRAVIASTDLVSPSGLTIDFTEDRLYWCDSQRGVLEMASLDGSNRQVLTENEVGRPFDLVVFEDRLWITDREQQLLLSVDKRTGMNPERLHGNMVQPASIVVVHPLAKPGANVCLYQNGGCAQVCESRLGFAHCSCHSHIAQSADGKDCLPSYGSTDSGDGESADPFSLKNKTLNDESMPLPVPGLSTDGEEAEDNLDEGSEPTLFIEKMVSDQDDCFSLRCDVNAQCLLDGGNPTCHCLEGFTGDGELCVDLDECMLGMTLCSIQSSVCVNTAGGYYCQCRPGFSGEEHHCTDIDECKMGTHKCDERAECINTIGKYRCKCQAGYSGNGHTCQELSTTSSWVTTSRPMDVTSQWLNTNTVESCPSSHDTYCLYEGVCFYFPEMESYACNCISGYMGERCQFSDLEWWELQQAEQEKRRNVAIALGMVVLITLLSIAACVTYCYGSRRFIRKHPSVDDMSETSTSDDTMSETTVPKTPRFYVVLEHGGDGKVIHVMGSPRRVVCPSCSSETGESFVSEEVVTLPRLNKGYECSFGLATMETNKTGANHLKSIDNLIFLDDPQPVSAIPQLT</sequence>
<dbReference type="GO" id="GO:0060070">
    <property type="term" value="P:canonical Wnt signaling pathway"/>
    <property type="evidence" value="ECO:0007669"/>
    <property type="project" value="TreeGrafter"/>
</dbReference>
<dbReference type="InterPro" id="IPR000152">
    <property type="entry name" value="EGF-type_Asp/Asn_hydroxyl_site"/>
</dbReference>
<keyword evidence="9" id="KW-0472">Membrane</keyword>
<feature type="transmembrane region" description="Helical" evidence="9">
    <location>
        <begin position="1048"/>
        <end position="1071"/>
    </location>
</feature>
<feature type="disulfide bond" evidence="6">
    <location>
        <begin position="1018"/>
        <end position="1027"/>
    </location>
</feature>
<evidence type="ECO:0000256" key="3">
    <source>
        <dbReference type="ARBA" id="ARBA00022737"/>
    </source>
</evidence>
<comment type="caution">
    <text evidence="6">Lacks conserved residue(s) required for the propagation of feature annotation.</text>
</comment>
<keyword evidence="2 10" id="KW-0732">Signal</keyword>
<dbReference type="InterPro" id="IPR018097">
    <property type="entry name" value="EGF_Ca-bd_CS"/>
</dbReference>
<dbReference type="PROSITE" id="PS51120">
    <property type="entry name" value="LDLRB"/>
    <property type="match status" value="5"/>
</dbReference>
<dbReference type="OMA" id="YKEERIY"/>
<dbReference type="CDD" id="cd00054">
    <property type="entry name" value="EGF_CA"/>
    <property type="match status" value="2"/>
</dbReference>
<dbReference type="PROSITE" id="PS50026">
    <property type="entry name" value="EGF_3"/>
    <property type="match status" value="4"/>
</dbReference>
<organism evidence="12 13">
    <name type="scientific">Salmo salar</name>
    <name type="common">Atlantic salmon</name>
    <dbReference type="NCBI Taxonomy" id="8030"/>
    <lineage>
        <taxon>Eukaryota</taxon>
        <taxon>Metazoa</taxon>
        <taxon>Chordata</taxon>
        <taxon>Craniata</taxon>
        <taxon>Vertebrata</taxon>
        <taxon>Euteleostomi</taxon>
        <taxon>Actinopterygii</taxon>
        <taxon>Neopterygii</taxon>
        <taxon>Teleostei</taxon>
        <taxon>Protacanthopterygii</taxon>
        <taxon>Salmoniformes</taxon>
        <taxon>Salmonidae</taxon>
        <taxon>Salmoninae</taxon>
        <taxon>Salmo</taxon>
    </lineage>
</organism>
<evidence type="ECO:0000256" key="10">
    <source>
        <dbReference type="SAM" id="SignalP"/>
    </source>
</evidence>
<feature type="compositionally biased region" description="Acidic residues" evidence="8">
    <location>
        <begin position="816"/>
        <end position="826"/>
    </location>
</feature>
<evidence type="ECO:0000256" key="8">
    <source>
        <dbReference type="SAM" id="MobiDB-lite"/>
    </source>
</evidence>
<dbReference type="PROSITE" id="PS00010">
    <property type="entry name" value="ASX_HYDROXYL"/>
    <property type="match status" value="3"/>
</dbReference>
<dbReference type="InterPro" id="IPR011042">
    <property type="entry name" value="6-blade_b-propeller_TolB-like"/>
</dbReference>
<evidence type="ECO:0000256" key="9">
    <source>
        <dbReference type="SAM" id="Phobius"/>
    </source>
</evidence>
<keyword evidence="9" id="KW-1133">Transmembrane helix</keyword>
<dbReference type="GO" id="GO:0008083">
    <property type="term" value="F:growth factor activity"/>
    <property type="evidence" value="ECO:0007669"/>
    <property type="project" value="TreeGrafter"/>
</dbReference>
<dbReference type="InterPro" id="IPR000033">
    <property type="entry name" value="LDLR_classB_rpt"/>
</dbReference>
<dbReference type="PaxDb" id="8030-ENSSSAP00000096201"/>
<dbReference type="SMART" id="SM00179">
    <property type="entry name" value="EGF_CA"/>
    <property type="match status" value="5"/>
</dbReference>